<accession>A0A974BJH5</accession>
<dbReference type="PROSITE" id="PS51186">
    <property type="entry name" value="GNAT"/>
    <property type="match status" value="1"/>
</dbReference>
<protein>
    <submittedName>
        <fullName evidence="2">GNAT family N-acetyltransferase</fullName>
    </submittedName>
</protein>
<sequence length="128" mass="15159">MIIKRYSTMDEIPLFDMLREEGDDWIDYHGAKGYDKYLKALESSITYLAYEDSLLCGYTRCREDDGFGVYVYDLLVRKTYRGKQIGKMLMEQACKDFPDQPVYVMSDVDLYYEKLGYRREGSIFEVKL</sequence>
<dbReference type="InterPro" id="IPR016181">
    <property type="entry name" value="Acyl_CoA_acyltransferase"/>
</dbReference>
<gene>
    <name evidence="2" type="ORF">HZF24_09310</name>
</gene>
<dbReference type="CDD" id="cd04301">
    <property type="entry name" value="NAT_SF"/>
    <property type="match status" value="1"/>
</dbReference>
<evidence type="ECO:0000313" key="3">
    <source>
        <dbReference type="Proteomes" id="UP000611629"/>
    </source>
</evidence>
<dbReference type="GO" id="GO:0016747">
    <property type="term" value="F:acyltransferase activity, transferring groups other than amino-acyl groups"/>
    <property type="evidence" value="ECO:0007669"/>
    <property type="project" value="InterPro"/>
</dbReference>
<feature type="domain" description="N-acetyltransferase" evidence="1">
    <location>
        <begin position="1"/>
        <end position="128"/>
    </location>
</feature>
<dbReference type="InterPro" id="IPR000182">
    <property type="entry name" value="GNAT_dom"/>
</dbReference>
<keyword evidence="3" id="KW-1185">Reference proteome</keyword>
<dbReference type="Proteomes" id="UP000611629">
    <property type="component" value="Unassembled WGS sequence"/>
</dbReference>
<dbReference type="Pfam" id="PF13508">
    <property type="entry name" value="Acetyltransf_7"/>
    <property type="match status" value="1"/>
</dbReference>
<name>A0A974BJH5_SEDHY</name>
<organism evidence="2 3">
    <name type="scientific">Sedimentibacter hydroxybenzoicus DSM 7310</name>
    <dbReference type="NCBI Taxonomy" id="1123245"/>
    <lineage>
        <taxon>Bacteria</taxon>
        <taxon>Bacillati</taxon>
        <taxon>Bacillota</taxon>
        <taxon>Tissierellia</taxon>
        <taxon>Sedimentibacter</taxon>
    </lineage>
</organism>
<dbReference type="SUPFAM" id="SSF55729">
    <property type="entry name" value="Acyl-CoA N-acyltransferases (Nat)"/>
    <property type="match status" value="1"/>
</dbReference>
<dbReference type="RefSeq" id="WP_179238038.1">
    <property type="nucleotide sequence ID" value="NZ_JACBNQ010000009.1"/>
</dbReference>
<reference evidence="2" key="1">
    <citation type="submission" date="2020-07" db="EMBL/GenBank/DDBJ databases">
        <title>Genomic analysis of a strain of Sedimentibacter Hydroxybenzoicus DSM7310.</title>
        <authorList>
            <person name="Ma S."/>
        </authorList>
    </citation>
    <scope>NUCLEOTIDE SEQUENCE</scope>
    <source>
        <strain evidence="2">DSM 7310</strain>
    </source>
</reference>
<dbReference type="EMBL" id="JACBNQ010000009">
    <property type="protein sequence ID" value="NYB74329.1"/>
    <property type="molecule type" value="Genomic_DNA"/>
</dbReference>
<evidence type="ECO:0000313" key="2">
    <source>
        <dbReference type="EMBL" id="NYB74329.1"/>
    </source>
</evidence>
<dbReference type="Gene3D" id="3.40.630.30">
    <property type="match status" value="1"/>
</dbReference>
<proteinExistence type="predicted"/>
<evidence type="ECO:0000259" key="1">
    <source>
        <dbReference type="PROSITE" id="PS51186"/>
    </source>
</evidence>
<comment type="caution">
    <text evidence="2">The sequence shown here is derived from an EMBL/GenBank/DDBJ whole genome shotgun (WGS) entry which is preliminary data.</text>
</comment>
<dbReference type="AlphaFoldDB" id="A0A974BJH5"/>